<organism evidence="2 3">
    <name type="scientific">Thermofilum pendens (strain DSM 2475 / Hrk 5)</name>
    <dbReference type="NCBI Taxonomy" id="368408"/>
    <lineage>
        <taxon>Archaea</taxon>
        <taxon>Thermoproteota</taxon>
        <taxon>Thermoprotei</taxon>
        <taxon>Thermofilales</taxon>
        <taxon>Thermofilaceae</taxon>
        <taxon>Thermofilum</taxon>
    </lineage>
</organism>
<evidence type="ECO:0000313" key="2">
    <source>
        <dbReference type="EMBL" id="ABL77616.1"/>
    </source>
</evidence>
<dbReference type="STRING" id="368408.Tpen_0206"/>
<dbReference type="SUPFAM" id="SSF50249">
    <property type="entry name" value="Nucleic acid-binding proteins"/>
    <property type="match status" value="1"/>
</dbReference>
<keyword evidence="3" id="KW-1185">Reference proteome</keyword>
<gene>
    <name evidence="2" type="ordered locus">Tpen_0206</name>
</gene>
<dbReference type="Gene3D" id="2.40.50.140">
    <property type="entry name" value="Nucleic acid-binding proteins"/>
    <property type="match status" value="1"/>
</dbReference>
<evidence type="ECO:0000259" key="1">
    <source>
        <dbReference type="Pfam" id="PF21473"/>
    </source>
</evidence>
<dbReference type="HOGENOM" id="CLU_110881_2_1_2"/>
<dbReference type="NCBIfam" id="NF005049">
    <property type="entry name" value="PRK06461.1-3"/>
    <property type="match status" value="1"/>
</dbReference>
<dbReference type="EnsemblBacteria" id="ABL77616">
    <property type="protein sequence ID" value="ABL77616"/>
    <property type="gene ID" value="Tpen_0206"/>
</dbReference>
<sequence>MYNSNIETKEVKIADITPSTRRFSVTFKVLNVGDEKQITSRRDGSEHRVADVLVGDETGVALLTAWDNEIDEFRNMVGETVSLVNGYVSLYQGKLRLGLGRFGSIKPSETKIEEVNEGNNISEKEFEESYAPRRRGRGRRFY</sequence>
<dbReference type="EMBL" id="CP000505">
    <property type="protein sequence ID" value="ABL77616.1"/>
    <property type="molecule type" value="Genomic_DNA"/>
</dbReference>
<dbReference type="eggNOG" id="arCOG01510">
    <property type="taxonomic scope" value="Archaea"/>
</dbReference>
<reference evidence="3" key="1">
    <citation type="journal article" date="2008" name="J. Bacteriol.">
        <title>Genome sequence of Thermofilum pendens reveals an exceptional loss of biosynthetic pathways without genome reduction.</title>
        <authorList>
            <person name="Anderson I."/>
            <person name="Rodriguez J."/>
            <person name="Susanti D."/>
            <person name="Porat I."/>
            <person name="Reich C."/>
            <person name="Ulrich L.E."/>
            <person name="Elkins J.G."/>
            <person name="Mavromatis K."/>
            <person name="Lykidis A."/>
            <person name="Kim E."/>
            <person name="Thompson L.S."/>
            <person name="Nolan M."/>
            <person name="Land M."/>
            <person name="Copeland A."/>
            <person name="Lapidus A."/>
            <person name="Lucas S."/>
            <person name="Detter C."/>
            <person name="Zhulin I.B."/>
            <person name="Olsen G.J."/>
            <person name="Whitman W."/>
            <person name="Mukhopadhyay B."/>
            <person name="Bristow J."/>
            <person name="Kyrpides N."/>
        </authorList>
    </citation>
    <scope>NUCLEOTIDE SEQUENCE [LARGE SCALE GENOMIC DNA]</scope>
    <source>
        <strain evidence="3">DSM 2475 / Hrk 5</strain>
    </source>
</reference>
<dbReference type="Pfam" id="PF21473">
    <property type="entry name" value="OB_Ssb-like"/>
    <property type="match status" value="1"/>
</dbReference>
<evidence type="ECO:0000313" key="3">
    <source>
        <dbReference type="Proteomes" id="UP000000641"/>
    </source>
</evidence>
<dbReference type="PANTHER" id="PTHR31472">
    <property type="entry name" value="OS05G0244600 PROTEIN"/>
    <property type="match status" value="1"/>
</dbReference>
<dbReference type="Proteomes" id="UP000000641">
    <property type="component" value="Chromosome"/>
</dbReference>
<name>A1RWN6_THEPD</name>
<proteinExistence type="predicted"/>
<feature type="domain" description="Single-stranded DNA binding protein Ssb-like OB fold" evidence="1">
    <location>
        <begin position="17"/>
        <end position="106"/>
    </location>
</feature>
<dbReference type="InterPro" id="IPR048970">
    <property type="entry name" value="OB_Ssb-like"/>
</dbReference>
<dbReference type="AlphaFoldDB" id="A1RWN6"/>
<protein>
    <recommendedName>
        <fullName evidence="1">Single-stranded DNA binding protein Ssb-like OB fold domain-containing protein</fullName>
    </recommendedName>
</protein>
<dbReference type="PANTHER" id="PTHR31472:SF5">
    <property type="entry name" value="OS05G0244600 PROTEIN"/>
    <property type="match status" value="1"/>
</dbReference>
<dbReference type="CDD" id="cd04491">
    <property type="entry name" value="SoSSB_OBF"/>
    <property type="match status" value="1"/>
</dbReference>
<accession>A1RWN6</accession>
<dbReference type="KEGG" id="tpe:Tpen_0206"/>
<dbReference type="InterPro" id="IPR012340">
    <property type="entry name" value="NA-bd_OB-fold"/>
</dbReference>
<dbReference type="OrthoDB" id="6262at2157"/>